<dbReference type="STRING" id="329885.A0A4V5N771"/>
<feature type="compositionally biased region" description="Low complexity" evidence="11">
    <location>
        <begin position="745"/>
        <end position="769"/>
    </location>
</feature>
<feature type="compositionally biased region" description="Pro residues" evidence="11">
    <location>
        <begin position="541"/>
        <end position="557"/>
    </location>
</feature>
<dbReference type="SMART" id="SM00432">
    <property type="entry name" value="MADS"/>
    <property type="match status" value="1"/>
</dbReference>
<reference evidence="14 15" key="1">
    <citation type="submission" date="2017-03" db="EMBL/GenBank/DDBJ databases">
        <title>Genomes of endolithic fungi from Antarctica.</title>
        <authorList>
            <person name="Coleine C."/>
            <person name="Masonjones S."/>
            <person name="Stajich J.E."/>
        </authorList>
    </citation>
    <scope>NUCLEOTIDE SEQUENCE [LARGE SCALE GENOMIC DNA]</scope>
    <source>
        <strain evidence="14 15">CCFEE 5311</strain>
    </source>
</reference>
<keyword evidence="6" id="KW-0106">Calcium</keyword>
<feature type="compositionally biased region" description="Basic and acidic residues" evidence="11">
    <location>
        <begin position="922"/>
        <end position="932"/>
    </location>
</feature>
<keyword evidence="9" id="KW-0804">Transcription</keyword>
<dbReference type="GO" id="GO:0005634">
    <property type="term" value="C:nucleus"/>
    <property type="evidence" value="ECO:0007669"/>
    <property type="project" value="UniProtKB-SubCell"/>
</dbReference>
<feature type="compositionally biased region" description="Polar residues" evidence="11">
    <location>
        <begin position="527"/>
        <end position="540"/>
    </location>
</feature>
<feature type="domain" description="EF-hand" evidence="13">
    <location>
        <begin position="251"/>
        <end position="277"/>
    </location>
</feature>
<dbReference type="Pfam" id="PF13202">
    <property type="entry name" value="EF-hand_5"/>
    <property type="match status" value="2"/>
</dbReference>
<gene>
    <name evidence="14" type="ORF">B0A54_09434</name>
</gene>
<dbReference type="PROSITE" id="PS00018">
    <property type="entry name" value="EF_HAND_1"/>
    <property type="match status" value="3"/>
</dbReference>
<feature type="region of interest" description="Disordered" evidence="11">
    <location>
        <begin position="422"/>
        <end position="685"/>
    </location>
</feature>
<dbReference type="GO" id="GO:0045944">
    <property type="term" value="P:positive regulation of transcription by RNA polymerase II"/>
    <property type="evidence" value="ECO:0007669"/>
    <property type="project" value="UniProtKB-ARBA"/>
</dbReference>
<evidence type="ECO:0000259" key="13">
    <source>
        <dbReference type="PROSITE" id="PS50222"/>
    </source>
</evidence>
<feature type="compositionally biased region" description="Low complexity" evidence="11">
    <location>
        <begin position="49"/>
        <end position="60"/>
    </location>
</feature>
<dbReference type="PROSITE" id="PS50066">
    <property type="entry name" value="MADS_BOX_2"/>
    <property type="match status" value="1"/>
</dbReference>
<evidence type="ECO:0000256" key="4">
    <source>
        <dbReference type="ARBA" id="ARBA00022723"/>
    </source>
</evidence>
<evidence type="ECO:0000256" key="3">
    <source>
        <dbReference type="ARBA" id="ARBA00022490"/>
    </source>
</evidence>
<dbReference type="OrthoDB" id="186625at2759"/>
<feature type="domain" description="EF-hand" evidence="13">
    <location>
        <begin position="318"/>
        <end position="355"/>
    </location>
</feature>
<dbReference type="EMBL" id="NAJP01000044">
    <property type="protein sequence ID" value="TKA38499.1"/>
    <property type="molecule type" value="Genomic_DNA"/>
</dbReference>
<dbReference type="Gene3D" id="3.40.1810.10">
    <property type="entry name" value="Transcription factor, MADS-box"/>
    <property type="match status" value="1"/>
</dbReference>
<keyword evidence="5" id="KW-0677">Repeat</keyword>
<dbReference type="InterPro" id="IPR002100">
    <property type="entry name" value="TF_MADSbox"/>
</dbReference>
<feature type="compositionally biased region" description="Polar residues" evidence="11">
    <location>
        <begin position="31"/>
        <end position="40"/>
    </location>
</feature>
<dbReference type="GO" id="GO:0046983">
    <property type="term" value="F:protein dimerization activity"/>
    <property type="evidence" value="ECO:0007669"/>
    <property type="project" value="InterPro"/>
</dbReference>
<dbReference type="PRINTS" id="PR00404">
    <property type="entry name" value="MADSDOMAIN"/>
</dbReference>
<dbReference type="SMART" id="SM00054">
    <property type="entry name" value="EFh"/>
    <property type="match status" value="4"/>
</dbReference>
<feature type="compositionally biased region" description="Pro residues" evidence="11">
    <location>
        <begin position="630"/>
        <end position="653"/>
    </location>
</feature>
<dbReference type="PANTHER" id="PTHR46212">
    <property type="entry name" value="PEFLIN"/>
    <property type="match status" value="1"/>
</dbReference>
<evidence type="ECO:0000256" key="9">
    <source>
        <dbReference type="ARBA" id="ARBA00023163"/>
    </source>
</evidence>
<dbReference type="Gene3D" id="1.10.238.10">
    <property type="entry name" value="EF-hand"/>
    <property type="match status" value="1"/>
</dbReference>
<keyword evidence="4" id="KW-0479">Metal-binding</keyword>
<dbReference type="CDD" id="cd16180">
    <property type="entry name" value="EFh_PEF_Group_I"/>
    <property type="match status" value="1"/>
</dbReference>
<dbReference type="SUPFAM" id="SSF47473">
    <property type="entry name" value="EF-hand"/>
    <property type="match status" value="1"/>
</dbReference>
<evidence type="ECO:0000256" key="7">
    <source>
        <dbReference type="ARBA" id="ARBA00023015"/>
    </source>
</evidence>
<evidence type="ECO:0000256" key="5">
    <source>
        <dbReference type="ARBA" id="ARBA00022737"/>
    </source>
</evidence>
<dbReference type="InterPro" id="IPR002048">
    <property type="entry name" value="EF_hand_dom"/>
</dbReference>
<evidence type="ECO:0000313" key="14">
    <source>
        <dbReference type="EMBL" id="TKA38499.1"/>
    </source>
</evidence>
<evidence type="ECO:0000259" key="12">
    <source>
        <dbReference type="PROSITE" id="PS50066"/>
    </source>
</evidence>
<evidence type="ECO:0000256" key="10">
    <source>
        <dbReference type="ARBA" id="ARBA00023242"/>
    </source>
</evidence>
<proteinExistence type="predicted"/>
<comment type="subcellular location">
    <subcellularLocation>
        <location evidence="2">Cytoplasm</location>
    </subcellularLocation>
    <subcellularLocation>
        <location evidence="1">Nucleus</location>
    </subcellularLocation>
</comment>
<feature type="compositionally biased region" description="Pro residues" evidence="11">
    <location>
        <begin position="125"/>
        <end position="149"/>
    </location>
</feature>
<evidence type="ECO:0000256" key="2">
    <source>
        <dbReference type="ARBA" id="ARBA00004496"/>
    </source>
</evidence>
<evidence type="ECO:0008006" key="16">
    <source>
        <dbReference type="Google" id="ProtNLM"/>
    </source>
</evidence>
<evidence type="ECO:0000256" key="11">
    <source>
        <dbReference type="SAM" id="MobiDB-lite"/>
    </source>
</evidence>
<dbReference type="Pfam" id="PF13499">
    <property type="entry name" value="EF-hand_7"/>
    <property type="match status" value="1"/>
</dbReference>
<dbReference type="Pfam" id="PF00319">
    <property type="entry name" value="SRF-TF"/>
    <property type="match status" value="1"/>
</dbReference>
<feature type="compositionally biased region" description="Pro residues" evidence="11">
    <location>
        <begin position="578"/>
        <end position="587"/>
    </location>
</feature>
<dbReference type="PROSITE" id="PS50222">
    <property type="entry name" value="EF_HAND_2"/>
    <property type="match status" value="4"/>
</dbReference>
<dbReference type="GO" id="GO:0048306">
    <property type="term" value="F:calcium-dependent protein binding"/>
    <property type="evidence" value="ECO:0007669"/>
    <property type="project" value="UniProtKB-ARBA"/>
</dbReference>
<accession>A0A4V5N771</accession>
<feature type="region of interest" description="Disordered" evidence="11">
    <location>
        <begin position="710"/>
        <end position="863"/>
    </location>
</feature>
<feature type="region of interest" description="Disordered" evidence="11">
    <location>
        <begin position="1"/>
        <end position="178"/>
    </location>
</feature>
<evidence type="ECO:0000313" key="15">
    <source>
        <dbReference type="Proteomes" id="UP000310066"/>
    </source>
</evidence>
<feature type="domain" description="EF-hand" evidence="13">
    <location>
        <begin position="212"/>
        <end position="247"/>
    </location>
</feature>
<dbReference type="Proteomes" id="UP000310066">
    <property type="component" value="Unassembled WGS sequence"/>
</dbReference>
<feature type="compositionally biased region" description="Low complexity" evidence="11">
    <location>
        <begin position="828"/>
        <end position="840"/>
    </location>
</feature>
<name>A0A4V5N771_9PEZI</name>
<dbReference type="InterPro" id="IPR018247">
    <property type="entry name" value="EF_Hand_1_Ca_BS"/>
</dbReference>
<dbReference type="GO" id="GO:0003677">
    <property type="term" value="F:DNA binding"/>
    <property type="evidence" value="ECO:0007669"/>
    <property type="project" value="UniProtKB-KW"/>
</dbReference>
<organism evidence="14 15">
    <name type="scientific">Friedmanniomyces endolithicus</name>
    <dbReference type="NCBI Taxonomy" id="329885"/>
    <lineage>
        <taxon>Eukaryota</taxon>
        <taxon>Fungi</taxon>
        <taxon>Dikarya</taxon>
        <taxon>Ascomycota</taxon>
        <taxon>Pezizomycotina</taxon>
        <taxon>Dothideomycetes</taxon>
        <taxon>Dothideomycetidae</taxon>
        <taxon>Mycosphaerellales</taxon>
        <taxon>Teratosphaeriaceae</taxon>
        <taxon>Friedmanniomyces</taxon>
    </lineage>
</organism>
<dbReference type="InterPro" id="IPR011992">
    <property type="entry name" value="EF-hand-dom_pair"/>
</dbReference>
<comment type="caution">
    <text evidence="14">The sequence shown here is derived from an EMBL/GenBank/DDBJ whole genome shotgun (WGS) entry which is preliminary data.</text>
</comment>
<keyword evidence="10" id="KW-0539">Nucleus</keyword>
<dbReference type="GO" id="GO:0005509">
    <property type="term" value="F:calcium ion binding"/>
    <property type="evidence" value="ECO:0007669"/>
    <property type="project" value="InterPro"/>
</dbReference>
<feature type="compositionally biased region" description="Polar residues" evidence="11">
    <location>
        <begin position="803"/>
        <end position="815"/>
    </location>
</feature>
<keyword evidence="3" id="KW-0963">Cytoplasm</keyword>
<dbReference type="InterPro" id="IPR051426">
    <property type="entry name" value="Peflin/Sorcin_CaBP"/>
</dbReference>
<protein>
    <recommendedName>
        <fullName evidence="16">EF-hand</fullName>
    </recommendedName>
</protein>
<feature type="domain" description="EF-hand" evidence="13">
    <location>
        <begin position="175"/>
        <end position="210"/>
    </location>
</feature>
<keyword evidence="7" id="KW-0805">Transcription regulation</keyword>
<dbReference type="SUPFAM" id="SSF55455">
    <property type="entry name" value="SRF-like"/>
    <property type="match status" value="1"/>
</dbReference>
<evidence type="ECO:0000256" key="6">
    <source>
        <dbReference type="ARBA" id="ARBA00022837"/>
    </source>
</evidence>
<keyword evidence="8" id="KW-0238">DNA-binding</keyword>
<dbReference type="PANTHER" id="PTHR46212:SF3">
    <property type="entry name" value="GH27120P"/>
    <property type="match status" value="1"/>
</dbReference>
<feature type="domain" description="MADS-box" evidence="12">
    <location>
        <begin position="361"/>
        <end position="403"/>
    </location>
</feature>
<dbReference type="InterPro" id="IPR036879">
    <property type="entry name" value="TF_MADSbox_sf"/>
</dbReference>
<dbReference type="AlphaFoldDB" id="A0A4V5N771"/>
<dbReference type="GO" id="GO:0005737">
    <property type="term" value="C:cytoplasm"/>
    <property type="evidence" value="ECO:0007669"/>
    <property type="project" value="UniProtKB-SubCell"/>
</dbReference>
<evidence type="ECO:0000256" key="1">
    <source>
        <dbReference type="ARBA" id="ARBA00004123"/>
    </source>
</evidence>
<feature type="compositionally biased region" description="Acidic residues" evidence="11">
    <location>
        <begin position="433"/>
        <end position="446"/>
    </location>
</feature>
<evidence type="ECO:0000256" key="8">
    <source>
        <dbReference type="ARBA" id="ARBA00023125"/>
    </source>
</evidence>
<feature type="region of interest" description="Disordered" evidence="11">
    <location>
        <begin position="903"/>
        <end position="946"/>
    </location>
</feature>
<sequence>MQIIRHAEPEQAAAMLQGQKPGMAPLPPRQHSASSSSNYNKPVPPPPQQQQNLRPQDGYGRPPPPGQGYSQAGPGAYGAGPPPPQQGYNDYGRAQSPRYDQYNQNPPPLRHSSQGGYGGQQQQQQPPPLRNNITSPPPPASYGQGPPPQGYHNRPPIPDHQRPPTTAPPAPRDGNDRDALWPLFLQVDKDRSGQLSEEELRRALVNGDYTAFDHHTVKMMIRMFDTDRSGTINFDEFCGLWGFLAAWRGPFDRFDVDRSGNISLREFEDALVAFGYRLSAPFVQLLFSTYARSHSRGRGDDYDREKVLSFDLFVQACISLKRMTDVFKRYDTDRDGYITLSFEEFLTGAQALFLFNSISSVTFLKRKGGLFKKAHELSVLCSVDVAVIIFGTNKKLYEYSSSDVNEIIGRFQYYGGAHEHKGPADFANKGGAGDDDEDDDGGEEAGEEQKRGTPAPPEQPGMVAHPQMQNHPGFQHVRQGTPGATGSPPMHNGALPQQFVRGPSPLPPGISRPASRTQDHPGHVRRVSSNLAPPHMQQTQGPPPQPSYAYTPNPPFYNPQAAAQMQQRPVPQGHQATYPPPYPPQPPLHQQVQQVYMQDARRQSGPPAFPPQAPPQANMQRHLTTDHLQPPQPRPHPSPQPGQGPRRPSPSPQPHQREFASPPIPQPRPLPANKAQSIFTPIDDTRSMLAQHWGATSNIDASKIDPAIKLEGGPRSASVDIAAIHREKQNAGRLNGAPSRPPPNRMMRSPQPPQRASSTASMPAAPTRSNTAQTDAKRPRLKVHIPSEQSGDEGGTESALDDASTSHPTANTYHQQQDRVVLPPPSPSAGALLSAGAQGPTNPFARPPPPMSTNPHAMNRDANHIETPISALPSRFMSDNLLPSPSTFYPDWGFGRSGDGMSGMLPSPLNFQTPIIPNGQGWREEDRKRQAAEEAEGVGDAKRGKS</sequence>